<comment type="caution">
    <text evidence="6">The sequence shown here is derived from an EMBL/GenBank/DDBJ whole genome shotgun (WGS) entry which is preliminary data.</text>
</comment>
<dbReference type="EMBL" id="JARYMX010000008">
    <property type="protein sequence ID" value="KAJ9539437.1"/>
    <property type="molecule type" value="Genomic_DNA"/>
</dbReference>
<proteinExistence type="predicted"/>
<keyword evidence="1" id="KW-0433">Leucine-rich repeat</keyword>
<dbReference type="Gene3D" id="1.10.8.430">
    <property type="entry name" value="Helical domain of apoptotic protease-activating factors"/>
    <property type="match status" value="1"/>
</dbReference>
<dbReference type="Pfam" id="PF23282">
    <property type="entry name" value="WHD_ROQ1"/>
    <property type="match status" value="1"/>
</dbReference>
<dbReference type="PANTHER" id="PTHR11017">
    <property type="entry name" value="LEUCINE-RICH REPEAT-CONTAINING PROTEIN"/>
    <property type="match status" value="1"/>
</dbReference>
<dbReference type="InterPro" id="IPR001611">
    <property type="entry name" value="Leu-rich_rpt"/>
</dbReference>
<dbReference type="SUPFAM" id="SSF52200">
    <property type="entry name" value="Toll/Interleukin receptor TIR domain"/>
    <property type="match status" value="1"/>
</dbReference>
<dbReference type="SUPFAM" id="SSF52540">
    <property type="entry name" value="P-loop containing nucleoside triphosphate hydrolases"/>
    <property type="match status" value="1"/>
</dbReference>
<dbReference type="InterPro" id="IPR027417">
    <property type="entry name" value="P-loop_NTPase"/>
</dbReference>
<organism evidence="6 7">
    <name type="scientific">Centaurea solstitialis</name>
    <name type="common">yellow star-thistle</name>
    <dbReference type="NCBI Taxonomy" id="347529"/>
    <lineage>
        <taxon>Eukaryota</taxon>
        <taxon>Viridiplantae</taxon>
        <taxon>Streptophyta</taxon>
        <taxon>Embryophyta</taxon>
        <taxon>Tracheophyta</taxon>
        <taxon>Spermatophyta</taxon>
        <taxon>Magnoliopsida</taxon>
        <taxon>eudicotyledons</taxon>
        <taxon>Gunneridae</taxon>
        <taxon>Pentapetalae</taxon>
        <taxon>asterids</taxon>
        <taxon>campanulids</taxon>
        <taxon>Asterales</taxon>
        <taxon>Asteraceae</taxon>
        <taxon>Carduoideae</taxon>
        <taxon>Cardueae</taxon>
        <taxon>Centaureinae</taxon>
        <taxon>Centaurea</taxon>
    </lineage>
</organism>
<dbReference type="Pfam" id="PF00931">
    <property type="entry name" value="NB-ARC"/>
    <property type="match status" value="1"/>
</dbReference>
<dbReference type="InterPro" id="IPR044974">
    <property type="entry name" value="Disease_R_plants"/>
</dbReference>
<evidence type="ECO:0000256" key="1">
    <source>
        <dbReference type="ARBA" id="ARBA00022614"/>
    </source>
</evidence>
<dbReference type="Gene3D" id="3.40.50.10140">
    <property type="entry name" value="Toll/interleukin-1 receptor homology (TIR) domain"/>
    <property type="match status" value="1"/>
</dbReference>
<dbReference type="InterPro" id="IPR058546">
    <property type="entry name" value="RPS4B/Roq1-like_LRR"/>
</dbReference>
<dbReference type="PANTHER" id="PTHR11017:SF573">
    <property type="entry name" value="ADP-RIBOSYL CYCLASE_CYCLIC ADP-RIBOSE HYDROLASE"/>
    <property type="match status" value="1"/>
</dbReference>
<dbReference type="GO" id="GO:0006952">
    <property type="term" value="P:defense response"/>
    <property type="evidence" value="ECO:0007669"/>
    <property type="project" value="InterPro"/>
</dbReference>
<dbReference type="PROSITE" id="PS51450">
    <property type="entry name" value="LRR"/>
    <property type="match status" value="1"/>
</dbReference>
<evidence type="ECO:0000259" key="5">
    <source>
        <dbReference type="PROSITE" id="PS50104"/>
    </source>
</evidence>
<dbReference type="SMART" id="SM00255">
    <property type="entry name" value="TIR"/>
    <property type="match status" value="1"/>
</dbReference>
<dbReference type="Proteomes" id="UP001172457">
    <property type="component" value="Chromosome 8"/>
</dbReference>
<feature type="domain" description="TIR" evidence="5">
    <location>
        <begin position="36"/>
        <end position="203"/>
    </location>
</feature>
<dbReference type="SUPFAM" id="SSF52058">
    <property type="entry name" value="L domain-like"/>
    <property type="match status" value="1"/>
</dbReference>
<dbReference type="PRINTS" id="PR00364">
    <property type="entry name" value="DISEASERSIST"/>
</dbReference>
<accession>A0AA38VV56</accession>
<sequence length="1784" mass="204143">MGSFCGISWLTAANSSRLWVGGAQTEIDTNSSRAFMDHLVFLSFRGEDTRMNFTSYLYNALMQEGIRTYKDDKALEIEKSIAPELLNAIETSRFAIMVLSSNFATSKWCLEEIAKVVACEEQGKLTVIPVFYHVLPSDVGHQRNCFAQGFANHEADPEVTPQKVAIWRAAFARVSKIKGIHVTPHREEPEVIREIITFLKDIQDEPPTDTTAGLVGIESQVNEVKKILSMESSDVHFIGIWGMSGIGKTTLARVVYDNIRKGNQRDEFHRFCFIENIKDISKENDTKLYKVQQKLLVEILRDKSIHVGGRFEGRSMLETKLRGMKMFIVLDDVNHLDQLTYLAGGREWFGPGSRIIVTTTNVDLLHRHKIVNEVYHCEGLKGDEALRLFRQSAFKGDPTDGYEKLSTDIVKLADGLPLALNVYGSILYGKTESYWKEMLKKLGDCAHEDVLKKLEIVYSKLDRDQQKTFIYIACFLKGRNQVLVKDILSNIGVYSECGVTDLQNRSLITINHDDSVWMHDLLQLMCWEVLHKESERYDRFIAIKNWDDVEDILSSKPERMRTIEIINQEPNKVDQGDYHSDDHGCFSKMKRLKFLRISNIQFSQGLDYLSNNLRILEWDGCSLKCLPSTFSPKHIFELQMRSSQLETLWRERLDLTSATNLVKLNLEGCMKLTQLHESILCQKKLRYMNLKGCTGLQNLGRRTMEMDALEALLLSGCSNLQHIPEFGKNMKRLDHLFMDGTSIKKLPDNLGEMSALIKLDASGTLIEELPSSINGLKRLRLLRVHKCPLLPKVGSFLYSNLGTMSSGLRELDLSYCNLSVVPDGIGLLHGLTNLDLSGNDFVSLPASLSLLSNLRMLCSNNCKSLRSLPKLSLVDMDTLPGLQILQTRFNYYISGEVVDVSKVHDSNTSPTISCLNCPKLAENENGSYLAERVLNSYLQLRTDNWKTPEAVFEIVGGGREIPFGFEELGSDDFIFEGPWIGLAICAVVDVHDVAACMETKYVATAHIHVGETHHWREKWAVPAPIYFLVSGLENQLVFYWTKPDDLRRIIESTKKNVRVSFSFEPEDGNLQVINFGVRLVRDDDIRQLKQHEYSTTLELNNLFEAAFSGPIDLKCCLHACKADTDLHSSASSMTKFILDYGEQKHSLEGIHKIIKSLLEINQKVISECREEWKHVQLFPFLYEYYRICHGTSALYNDFVRFLKDAFDSWLSVKLALEQVLIKSRGEDYTCKEMLQQLDDLEAAKTIRFSDNFLTSFARICKHTVTFTSYVDGVIKRKKKFNSMKALAKVSCIIIACVVSVLATYMGSDHPESLFSTKDMMEKLSVMSLDETQLSINWYSQESYDRELKISDFNDNAILLQELKKKMTGSSVSKENEVEMMIVIDKLGKKIDNISKTIEVMSSDAHKYSHDIREAGKSFNQFIADIHKLSATKFCFRPHNMLQIKLSEDPMTKAVRNLFQATMFLPDSLDWYIRSWKDIKIKSWVKSFLEHSEPDRFYGVLQIIRCLIKSSEYGEINFLHFHEEAWKHISLRPLVDHKQKYRSGGPSVSYELKLLLEGIYSSWTSVTWALEQILQKGREGYYTYGEMLQQLNDLEATGTVGFSHDFITSFEYCCEKITDFLRCMSLVIYGNKQFTHATLERVTLGIYSNKVSKLVKGLGKQYTLQITSILSIVAACMGDFKLLEEMENRFSNLAFFYPIQYFLEKSGRWFDEKGLIQKTSYGDGMRIWDCYGNDTLLQDLKQKMDGFSRLTEENDGEMMAVIHELKRKLHCLSKELEIAWKRSEI</sequence>
<keyword evidence="3" id="KW-0611">Plant defense</keyword>
<dbReference type="Pfam" id="PF01582">
    <property type="entry name" value="TIR"/>
    <property type="match status" value="1"/>
</dbReference>
<dbReference type="InterPro" id="IPR032675">
    <property type="entry name" value="LRR_dom_sf"/>
</dbReference>
<dbReference type="GO" id="GO:0007165">
    <property type="term" value="P:signal transduction"/>
    <property type="evidence" value="ECO:0007669"/>
    <property type="project" value="InterPro"/>
</dbReference>
<dbReference type="Gene3D" id="3.80.10.10">
    <property type="entry name" value="Ribonuclease Inhibitor"/>
    <property type="match status" value="2"/>
</dbReference>
<dbReference type="Gene3D" id="3.40.50.300">
    <property type="entry name" value="P-loop containing nucleotide triphosphate hydrolases"/>
    <property type="match status" value="1"/>
</dbReference>
<gene>
    <name evidence="6" type="ORF">OSB04_032170</name>
</gene>
<dbReference type="GO" id="GO:0043531">
    <property type="term" value="F:ADP binding"/>
    <property type="evidence" value="ECO:0007669"/>
    <property type="project" value="InterPro"/>
</dbReference>
<protein>
    <recommendedName>
        <fullName evidence="5">TIR domain-containing protein</fullName>
    </recommendedName>
</protein>
<dbReference type="InterPro" id="IPR035897">
    <property type="entry name" value="Toll_tir_struct_dom_sf"/>
</dbReference>
<evidence type="ECO:0000256" key="2">
    <source>
        <dbReference type="ARBA" id="ARBA00022737"/>
    </source>
</evidence>
<dbReference type="PROSITE" id="PS50104">
    <property type="entry name" value="TIR"/>
    <property type="match status" value="1"/>
</dbReference>
<keyword evidence="7" id="KW-1185">Reference proteome</keyword>
<dbReference type="InterPro" id="IPR000157">
    <property type="entry name" value="TIR_dom"/>
</dbReference>
<evidence type="ECO:0000256" key="3">
    <source>
        <dbReference type="ARBA" id="ARBA00022821"/>
    </source>
</evidence>
<dbReference type="FunFam" id="3.40.50.10140:FF:000007">
    <property type="entry name" value="Disease resistance protein (TIR-NBS-LRR class)"/>
    <property type="match status" value="1"/>
</dbReference>
<evidence type="ECO:0000256" key="4">
    <source>
        <dbReference type="ARBA" id="ARBA00023027"/>
    </source>
</evidence>
<evidence type="ECO:0000313" key="7">
    <source>
        <dbReference type="Proteomes" id="UP001172457"/>
    </source>
</evidence>
<name>A0AA38VV56_9ASTR</name>
<evidence type="ECO:0000313" key="6">
    <source>
        <dbReference type="EMBL" id="KAJ9539437.1"/>
    </source>
</evidence>
<keyword evidence="2" id="KW-0677">Repeat</keyword>
<keyword evidence="4" id="KW-0520">NAD</keyword>
<dbReference type="InterPro" id="IPR058192">
    <property type="entry name" value="WHD_ROQ1-like"/>
</dbReference>
<reference evidence="6" key="1">
    <citation type="submission" date="2023-03" db="EMBL/GenBank/DDBJ databases">
        <title>Chromosome-scale reference genome and RAD-based genetic map of yellow starthistle (Centaurea solstitialis) reveal putative structural variation and QTLs associated with invader traits.</title>
        <authorList>
            <person name="Reatini B."/>
            <person name="Cang F.A."/>
            <person name="Jiang Q."/>
            <person name="Mckibben M.T.W."/>
            <person name="Barker M.S."/>
            <person name="Rieseberg L.H."/>
            <person name="Dlugosch K.M."/>
        </authorList>
    </citation>
    <scope>NUCLEOTIDE SEQUENCE</scope>
    <source>
        <strain evidence="6">CAN-66</strain>
        <tissue evidence="6">Leaf</tissue>
    </source>
</reference>
<dbReference type="InterPro" id="IPR002182">
    <property type="entry name" value="NB-ARC"/>
</dbReference>
<dbReference type="Pfam" id="PF23286">
    <property type="entry name" value="LRR_13"/>
    <property type="match status" value="1"/>
</dbReference>
<dbReference type="InterPro" id="IPR042197">
    <property type="entry name" value="Apaf_helical"/>
</dbReference>